<evidence type="ECO:0000313" key="2">
    <source>
        <dbReference type="EMBL" id="GAO38050.1"/>
    </source>
</evidence>
<dbReference type="STRING" id="1219043.SCH01S_03_00240"/>
<evidence type="ECO:0000256" key="1">
    <source>
        <dbReference type="SAM" id="MobiDB-lite"/>
    </source>
</evidence>
<dbReference type="Proteomes" id="UP000033202">
    <property type="component" value="Unassembled WGS sequence"/>
</dbReference>
<dbReference type="AlphaFoldDB" id="A0A0E9MLP2"/>
<keyword evidence="3" id="KW-1185">Reference proteome</keyword>
<reference evidence="2 3" key="1">
    <citation type="submission" date="2015-04" db="EMBL/GenBank/DDBJ databases">
        <title>Whole genome shotgun sequence of Sphingomonas changbaiensis NBRC 104936.</title>
        <authorList>
            <person name="Katano-Makiyama Y."/>
            <person name="Hosoyama A."/>
            <person name="Hashimoto M."/>
            <person name="Noguchi M."/>
            <person name="Tsuchikane K."/>
            <person name="Ohji S."/>
            <person name="Yamazoe A."/>
            <person name="Ichikawa N."/>
            <person name="Kimura A."/>
            <person name="Fujita N."/>
        </authorList>
    </citation>
    <scope>NUCLEOTIDE SEQUENCE [LARGE SCALE GENOMIC DNA]</scope>
    <source>
        <strain evidence="2 3">NBRC 104936</strain>
    </source>
</reference>
<proteinExistence type="predicted"/>
<name>A0A0E9MLP2_9SPHN</name>
<comment type="caution">
    <text evidence="2">The sequence shown here is derived from an EMBL/GenBank/DDBJ whole genome shotgun (WGS) entry which is preliminary data.</text>
</comment>
<gene>
    <name evidence="2" type="ORF">SCH01S_03_00240</name>
</gene>
<dbReference type="EMBL" id="BBWU01000003">
    <property type="protein sequence ID" value="GAO38050.1"/>
    <property type="molecule type" value="Genomic_DNA"/>
</dbReference>
<evidence type="ECO:0000313" key="3">
    <source>
        <dbReference type="Proteomes" id="UP000033202"/>
    </source>
</evidence>
<organism evidence="2 3">
    <name type="scientific">Sphingomonas changbaiensis NBRC 104936</name>
    <dbReference type="NCBI Taxonomy" id="1219043"/>
    <lineage>
        <taxon>Bacteria</taxon>
        <taxon>Pseudomonadati</taxon>
        <taxon>Pseudomonadota</taxon>
        <taxon>Alphaproteobacteria</taxon>
        <taxon>Sphingomonadales</taxon>
        <taxon>Sphingomonadaceae</taxon>
        <taxon>Sphingomonas</taxon>
    </lineage>
</organism>
<protein>
    <submittedName>
        <fullName evidence="2">Uncharacterized protein</fullName>
    </submittedName>
</protein>
<sequence>MPDMGKKKSRWSWLSSMLDDPKVQAALAELVAAGIGALAAALAENRTVRREAGKLADKGKAAITGDPPSA</sequence>
<accession>A0A0E9MLP2</accession>
<feature type="compositionally biased region" description="Basic and acidic residues" evidence="1">
    <location>
        <begin position="51"/>
        <end position="60"/>
    </location>
</feature>
<feature type="region of interest" description="Disordered" evidence="1">
    <location>
        <begin position="51"/>
        <end position="70"/>
    </location>
</feature>